<reference evidence="3 4" key="1">
    <citation type="journal article" date="2019" name="Int. J. Syst. Evol. Microbiol.">
        <title>The Global Catalogue of Microorganisms (GCM) 10K type strain sequencing project: providing services to taxonomists for standard genome sequencing and annotation.</title>
        <authorList>
            <consortium name="The Broad Institute Genomics Platform"/>
            <consortium name="The Broad Institute Genome Sequencing Center for Infectious Disease"/>
            <person name="Wu L."/>
            <person name="Ma J."/>
        </authorList>
    </citation>
    <scope>NUCLEOTIDE SEQUENCE [LARGE SCALE GENOMIC DNA]</scope>
    <source>
        <strain evidence="3 4">JCM 15503</strain>
    </source>
</reference>
<accession>A0ABN1K076</accession>
<dbReference type="InterPro" id="IPR006015">
    <property type="entry name" value="Universal_stress_UspA"/>
</dbReference>
<gene>
    <name evidence="3" type="ORF">GCM10009107_23310</name>
</gene>
<organism evidence="3 4">
    <name type="scientific">Ideonella azotifigens</name>
    <dbReference type="NCBI Taxonomy" id="513160"/>
    <lineage>
        <taxon>Bacteria</taxon>
        <taxon>Pseudomonadati</taxon>
        <taxon>Pseudomonadota</taxon>
        <taxon>Betaproteobacteria</taxon>
        <taxon>Burkholderiales</taxon>
        <taxon>Sphaerotilaceae</taxon>
        <taxon>Ideonella</taxon>
    </lineage>
</organism>
<dbReference type="Proteomes" id="UP001500279">
    <property type="component" value="Unassembled WGS sequence"/>
</dbReference>
<dbReference type="CDD" id="cd00293">
    <property type="entry name" value="USP-like"/>
    <property type="match status" value="1"/>
</dbReference>
<dbReference type="PANTHER" id="PTHR46268">
    <property type="entry name" value="STRESS RESPONSE PROTEIN NHAX"/>
    <property type="match status" value="1"/>
</dbReference>
<dbReference type="EMBL" id="BAAAEW010000013">
    <property type="protein sequence ID" value="GAA0750984.1"/>
    <property type="molecule type" value="Genomic_DNA"/>
</dbReference>
<dbReference type="InterPro" id="IPR014729">
    <property type="entry name" value="Rossmann-like_a/b/a_fold"/>
</dbReference>
<comment type="similarity">
    <text evidence="1">Belongs to the universal stress protein A family.</text>
</comment>
<feature type="domain" description="UspA" evidence="2">
    <location>
        <begin position="1"/>
        <end position="145"/>
    </location>
</feature>
<keyword evidence="4" id="KW-1185">Reference proteome</keyword>
<evidence type="ECO:0000259" key="2">
    <source>
        <dbReference type="Pfam" id="PF00582"/>
    </source>
</evidence>
<proteinExistence type="inferred from homology"/>
<evidence type="ECO:0000256" key="1">
    <source>
        <dbReference type="ARBA" id="ARBA00008791"/>
    </source>
</evidence>
<dbReference type="SUPFAM" id="SSF52402">
    <property type="entry name" value="Adenine nucleotide alpha hydrolases-like"/>
    <property type="match status" value="1"/>
</dbReference>
<dbReference type="PANTHER" id="PTHR46268:SF15">
    <property type="entry name" value="UNIVERSAL STRESS PROTEIN HP_0031"/>
    <property type="match status" value="1"/>
</dbReference>
<evidence type="ECO:0000313" key="3">
    <source>
        <dbReference type="EMBL" id="GAA0750984.1"/>
    </source>
</evidence>
<dbReference type="InterPro" id="IPR006016">
    <property type="entry name" value="UspA"/>
</dbReference>
<name>A0ABN1K076_9BURK</name>
<protein>
    <submittedName>
        <fullName evidence="3">Universal stress protein</fullName>
    </submittedName>
</protein>
<dbReference type="PRINTS" id="PR01438">
    <property type="entry name" value="UNVRSLSTRESS"/>
</dbReference>
<dbReference type="Gene3D" id="3.40.50.620">
    <property type="entry name" value="HUPs"/>
    <property type="match status" value="1"/>
</dbReference>
<dbReference type="Pfam" id="PF00582">
    <property type="entry name" value="Usp"/>
    <property type="match status" value="1"/>
</dbReference>
<comment type="caution">
    <text evidence="3">The sequence shown here is derived from an EMBL/GenBank/DDBJ whole genome shotgun (WGS) entry which is preliminary data.</text>
</comment>
<evidence type="ECO:0000313" key="4">
    <source>
        <dbReference type="Proteomes" id="UP001500279"/>
    </source>
</evidence>
<dbReference type="RefSeq" id="WP_170201136.1">
    <property type="nucleotide sequence ID" value="NZ_BAAAEW010000013.1"/>
</dbReference>
<sequence>MYRRILVPFDGGETSQQGLREAIQLATELQAELRILVVVDTSELHMGFASADGLLSTVALMRQRSQELAAAACTQAHEAGARADFVVRDIGADQVADLVLAEADEYQAELIVMGTHGRRGLSRAALGSEAESVSRRSKVPLLLVRTPQGKPSVLAPDVPTRLQTSG</sequence>